<dbReference type="InterPro" id="IPR013785">
    <property type="entry name" value="Aldolase_TIM"/>
</dbReference>
<accession>A0A0C5JC71</accession>
<proteinExistence type="predicted"/>
<keyword evidence="2" id="KW-0285">Flavoprotein</keyword>
<reference evidence="7 8" key="1">
    <citation type="journal article" date="2015" name="Genome Announc.">
        <title>Complete Genome Sequence of a Novel Bacterium within the Family Rhodocyclaceae That Degrades Polycyclic Aromatic Hydrocarbons.</title>
        <authorList>
            <person name="Singleton D.R."/>
            <person name="Dickey A.N."/>
            <person name="Scholl E.H."/>
            <person name="Wright F.A."/>
            <person name="Aitken M.D."/>
        </authorList>
    </citation>
    <scope>NUCLEOTIDE SEQUENCE [LARGE SCALE GENOMIC DNA]</scope>
    <source>
        <strain evidence="8">PG1-Ca6</strain>
    </source>
</reference>
<evidence type="ECO:0000256" key="4">
    <source>
        <dbReference type="ARBA" id="ARBA00022857"/>
    </source>
</evidence>
<dbReference type="RefSeq" id="WP_202636900.1">
    <property type="nucleotide sequence ID" value="NZ_CP010554.1"/>
</dbReference>
<dbReference type="CDD" id="cd02932">
    <property type="entry name" value="OYE_YqiM_FMN"/>
    <property type="match status" value="1"/>
</dbReference>
<keyword evidence="3" id="KW-0288">FMN</keyword>
<dbReference type="HOGENOM" id="CLU_012153_2_0_4"/>
<evidence type="ECO:0000256" key="2">
    <source>
        <dbReference type="ARBA" id="ARBA00022630"/>
    </source>
</evidence>
<dbReference type="PATRIC" id="fig|1565605.3.peg.680"/>
<evidence type="ECO:0000313" key="7">
    <source>
        <dbReference type="EMBL" id="AJP49374.1"/>
    </source>
</evidence>
<comment type="cofactor">
    <cofactor evidence="1">
        <name>FMN</name>
        <dbReference type="ChEBI" id="CHEBI:58210"/>
    </cofactor>
</comment>
<dbReference type="Gene3D" id="3.20.20.70">
    <property type="entry name" value="Aldolase class I"/>
    <property type="match status" value="1"/>
</dbReference>
<dbReference type="GO" id="GO:0003959">
    <property type="term" value="F:NADPH dehydrogenase activity"/>
    <property type="evidence" value="ECO:0007669"/>
    <property type="project" value="InterPro"/>
</dbReference>
<organism evidence="7 8">
    <name type="scientific">Rugosibacter aromaticivorans</name>
    <dbReference type="NCBI Taxonomy" id="1565605"/>
    <lineage>
        <taxon>Bacteria</taxon>
        <taxon>Pseudomonadati</taxon>
        <taxon>Pseudomonadota</taxon>
        <taxon>Betaproteobacteria</taxon>
        <taxon>Nitrosomonadales</taxon>
        <taxon>Sterolibacteriaceae</taxon>
        <taxon>Rugosibacter</taxon>
    </lineage>
</organism>
<protein>
    <submittedName>
        <fullName evidence="7">Oxidoreductase</fullName>
    </submittedName>
</protein>
<evidence type="ECO:0000313" key="8">
    <source>
        <dbReference type="Proteomes" id="UP000061603"/>
    </source>
</evidence>
<dbReference type="InterPro" id="IPR001155">
    <property type="entry name" value="OxRdtase_FMN_N"/>
</dbReference>
<dbReference type="GO" id="GO:0010181">
    <property type="term" value="F:FMN binding"/>
    <property type="evidence" value="ECO:0007669"/>
    <property type="project" value="InterPro"/>
</dbReference>
<dbReference type="EMBL" id="CP010554">
    <property type="protein sequence ID" value="AJP49374.1"/>
    <property type="molecule type" value="Genomic_DNA"/>
</dbReference>
<dbReference type="STRING" id="1565605.PG1C_03240"/>
<evidence type="ECO:0000256" key="3">
    <source>
        <dbReference type="ARBA" id="ARBA00022643"/>
    </source>
</evidence>
<dbReference type="PANTHER" id="PTHR43303">
    <property type="entry name" value="NADPH DEHYDROGENASE C23G7.10C-RELATED"/>
    <property type="match status" value="1"/>
</dbReference>
<keyword evidence="8" id="KW-1185">Reference proteome</keyword>
<gene>
    <name evidence="7" type="ORF">PG1C_03240</name>
</gene>
<evidence type="ECO:0000259" key="6">
    <source>
        <dbReference type="Pfam" id="PF00724"/>
    </source>
</evidence>
<dbReference type="AlphaFoldDB" id="A0A0C5JC71"/>
<dbReference type="InterPro" id="IPR044152">
    <property type="entry name" value="YqjM-like"/>
</dbReference>
<dbReference type="Proteomes" id="UP000061603">
    <property type="component" value="Chromosome"/>
</dbReference>
<dbReference type="KEGG" id="rbu:PG1C_03240"/>
<dbReference type="SUPFAM" id="SSF51395">
    <property type="entry name" value="FMN-linked oxidoreductases"/>
    <property type="match status" value="1"/>
</dbReference>
<feature type="domain" description="NADH:flavin oxidoreductase/NADH oxidase N-terminal" evidence="6">
    <location>
        <begin position="4"/>
        <end position="337"/>
    </location>
</feature>
<keyword evidence="4" id="KW-0521">NADP</keyword>
<dbReference type="GO" id="GO:0050661">
    <property type="term" value="F:NADP binding"/>
    <property type="evidence" value="ECO:0007669"/>
    <property type="project" value="InterPro"/>
</dbReference>
<dbReference type="PANTHER" id="PTHR43303:SF4">
    <property type="entry name" value="NADPH DEHYDROGENASE C23G7.10C-RELATED"/>
    <property type="match status" value="1"/>
</dbReference>
<keyword evidence="5" id="KW-0560">Oxidoreductase</keyword>
<sequence length="364" mass="38900">MTSQLFTPFSLRSVTLSNRIVISPMCQYSAVDGNATDWHTIHLGHLAMSGAGMLIVEATGVELAGRISAGCLALGSDENEAALAQVLSHVRHHSSMPLAIQLGHAGRKASSQLPWLGGRSLSPEAGGWPTVAPSAVPYQEGGHVPQALDDAGITRITAAFVDATRRAARLGFDAVELHMAHGYLLHQFLSPIANHRTDAYGGSLENRLRLPLEVFAAVRAVWPAEKPLGVRISATDWVPGGWDIEQSVVFAQALKNLGCDWVDASSGGLSPQQQIPVAPGFQVPFAERIRRETSVPTMAVGMITEPAQAEEIIARGEADMVALARGFLWNPRWPWHAAAVLGAQVDAPKPYHRSLPAGAHRVFG</sequence>
<evidence type="ECO:0000256" key="1">
    <source>
        <dbReference type="ARBA" id="ARBA00001917"/>
    </source>
</evidence>
<dbReference type="Pfam" id="PF00724">
    <property type="entry name" value="Oxidored_FMN"/>
    <property type="match status" value="1"/>
</dbReference>
<evidence type="ECO:0000256" key="5">
    <source>
        <dbReference type="ARBA" id="ARBA00023002"/>
    </source>
</evidence>
<name>A0A0C5JC71_9PROT</name>